<keyword evidence="1" id="KW-1133">Transmembrane helix</keyword>
<evidence type="ECO:0000313" key="2">
    <source>
        <dbReference type="EMBL" id="KAF8667662.1"/>
    </source>
</evidence>
<organism evidence="2 3">
    <name type="scientific">Digitaria exilis</name>
    <dbReference type="NCBI Taxonomy" id="1010633"/>
    <lineage>
        <taxon>Eukaryota</taxon>
        <taxon>Viridiplantae</taxon>
        <taxon>Streptophyta</taxon>
        <taxon>Embryophyta</taxon>
        <taxon>Tracheophyta</taxon>
        <taxon>Spermatophyta</taxon>
        <taxon>Magnoliopsida</taxon>
        <taxon>Liliopsida</taxon>
        <taxon>Poales</taxon>
        <taxon>Poaceae</taxon>
        <taxon>PACMAD clade</taxon>
        <taxon>Panicoideae</taxon>
        <taxon>Panicodae</taxon>
        <taxon>Paniceae</taxon>
        <taxon>Anthephorinae</taxon>
        <taxon>Digitaria</taxon>
    </lineage>
</organism>
<gene>
    <name evidence="2" type="ORF">HU200_052869</name>
</gene>
<proteinExistence type="predicted"/>
<dbReference type="AlphaFoldDB" id="A0A835E8G1"/>
<comment type="caution">
    <text evidence="2">The sequence shown here is derived from an EMBL/GenBank/DDBJ whole genome shotgun (WGS) entry which is preliminary data.</text>
</comment>
<reference evidence="2" key="1">
    <citation type="submission" date="2020-07" db="EMBL/GenBank/DDBJ databases">
        <title>Genome sequence and genetic diversity analysis of an under-domesticated orphan crop, white fonio (Digitaria exilis).</title>
        <authorList>
            <person name="Bennetzen J.L."/>
            <person name="Chen S."/>
            <person name="Ma X."/>
            <person name="Wang X."/>
            <person name="Yssel A.E.J."/>
            <person name="Chaluvadi S.R."/>
            <person name="Johnson M."/>
            <person name="Gangashetty P."/>
            <person name="Hamidou F."/>
            <person name="Sanogo M.D."/>
            <person name="Zwaenepoel A."/>
            <person name="Wallace J."/>
            <person name="Van De Peer Y."/>
            <person name="Van Deynze A."/>
        </authorList>
    </citation>
    <scope>NUCLEOTIDE SEQUENCE</scope>
    <source>
        <tissue evidence="2">Leaves</tissue>
    </source>
</reference>
<protein>
    <submittedName>
        <fullName evidence="2">Uncharacterized protein</fullName>
    </submittedName>
</protein>
<feature type="transmembrane region" description="Helical" evidence="1">
    <location>
        <begin position="7"/>
        <end position="27"/>
    </location>
</feature>
<dbReference type="PANTHER" id="PTHR33115:SF58">
    <property type="entry name" value="CONDENSIN COMPLEX SUBUNIT 1 C-TERMINAL DOMAIN-CONTAINING PROTEIN"/>
    <property type="match status" value="1"/>
</dbReference>
<dbReference type="EMBL" id="JACEFO010002299">
    <property type="protein sequence ID" value="KAF8667662.1"/>
    <property type="molecule type" value="Genomic_DNA"/>
</dbReference>
<keyword evidence="3" id="KW-1185">Reference proteome</keyword>
<evidence type="ECO:0000256" key="1">
    <source>
        <dbReference type="SAM" id="Phobius"/>
    </source>
</evidence>
<sequence length="56" mass="6180">MFRCIKGLGVLILTWTTVVLLGGFVSVLETKDFWSLTVITVIQLPGLVSYCHLIPS</sequence>
<feature type="transmembrane region" description="Helical" evidence="1">
    <location>
        <begin position="33"/>
        <end position="53"/>
    </location>
</feature>
<dbReference type="Proteomes" id="UP000636709">
    <property type="component" value="Unassembled WGS sequence"/>
</dbReference>
<name>A0A835E8G1_9POAL</name>
<dbReference type="PANTHER" id="PTHR33115">
    <property type="entry name" value="ARM REPEAT SUPERFAMILY PROTEIN"/>
    <property type="match status" value="1"/>
</dbReference>
<evidence type="ECO:0000313" key="3">
    <source>
        <dbReference type="Proteomes" id="UP000636709"/>
    </source>
</evidence>
<accession>A0A835E8G1</accession>
<keyword evidence="1" id="KW-0812">Transmembrane</keyword>
<keyword evidence="1" id="KW-0472">Membrane</keyword>